<dbReference type="Gene3D" id="3.50.80.20">
    <property type="entry name" value="D-Ala-D-Ala carboxypeptidase C, peptidase S13"/>
    <property type="match status" value="1"/>
</dbReference>
<accession>A0A4U0PDR3</accession>
<reference evidence="3 4" key="1">
    <citation type="submission" date="2019-04" db="EMBL/GenBank/DDBJ databases">
        <title>Sphingobacterium olei sp. nov., isolated from oil-contaminated soil.</title>
        <authorList>
            <person name="Liu B."/>
        </authorList>
    </citation>
    <scope>NUCLEOTIDE SEQUENCE [LARGE SCALE GENOMIC DNA]</scope>
    <source>
        <strain evidence="3 4">HAL-9</strain>
    </source>
</reference>
<evidence type="ECO:0000256" key="1">
    <source>
        <dbReference type="ARBA" id="ARBA00006096"/>
    </source>
</evidence>
<keyword evidence="2 3" id="KW-0378">Hydrolase</keyword>
<protein>
    <submittedName>
        <fullName evidence="3">D-alanyl-D-alanine carboxypeptidase/D-alanyl-D-alanine-endopeptidase</fullName>
        <ecNumber evidence="3">3.4.16.4</ecNumber>
    </submittedName>
</protein>
<dbReference type="AlphaFoldDB" id="A0A4U0PDR3"/>
<proteinExistence type="inferred from homology"/>
<dbReference type="InterPro" id="IPR000667">
    <property type="entry name" value="Peptidase_S13"/>
</dbReference>
<keyword evidence="4" id="KW-1185">Reference proteome</keyword>
<dbReference type="GO" id="GO:0009002">
    <property type="term" value="F:serine-type D-Ala-D-Ala carboxypeptidase activity"/>
    <property type="evidence" value="ECO:0007669"/>
    <property type="project" value="UniProtKB-EC"/>
</dbReference>
<dbReference type="NCBIfam" id="TIGR00666">
    <property type="entry name" value="PBP4"/>
    <property type="match status" value="1"/>
</dbReference>
<dbReference type="OrthoDB" id="9802627at2"/>
<dbReference type="Gene3D" id="3.40.710.10">
    <property type="entry name" value="DD-peptidase/beta-lactamase superfamily"/>
    <property type="match status" value="2"/>
</dbReference>
<comment type="similarity">
    <text evidence="1">Belongs to the peptidase S13 family.</text>
</comment>
<keyword evidence="3" id="KW-0121">Carboxypeptidase</keyword>
<sequence length="459" mass="50820">MPASIKAQQAITSKLTTGFQQFINQPNLKNGIAAMYVVDAKNGNVVFEKNSQIGLPTASTLKVITSITALDILGPEYRYRTTLYYTGEIDSLGTLQGDIVIQGSGDPTLGSDRYPEQREEQLLAKWSQMIKNAGIHQIDGRIIGDDRLYVGNDIPGGWIWTDIGNYYGAGISALNWRENKTGVNFRTSAIGQATPISNITHDISYLSVVNQVTTGTKGSGDNVYAYSAPYSEKIYLRGSYGQDLKKTIEISIPDPAFDVAYQLHQRISADGIEIFGNPTTGQRLIEQDSVFPLKTKDLDIHYSPKLVDIVYWFNQKSINLYGEALLKSIGYITGNKTTTSGGAMYLKKYWNQKLQIQEQELDIKDGSGLSPQNHVTAAAMTKIMQYAISRPWHTDFVKALPNYNQMTMKSGTIGGTLGYTGYHTAKDGKTYAFTLLVYNYDGGASKMRQNMFTVLDNLK</sequence>
<gene>
    <name evidence="3" type="primary">dacB</name>
    <name evidence="3" type="ORF">FAZ15_11515</name>
</gene>
<dbReference type="GO" id="GO:0006508">
    <property type="term" value="P:proteolysis"/>
    <property type="evidence" value="ECO:0007669"/>
    <property type="project" value="InterPro"/>
</dbReference>
<dbReference type="EC" id="3.4.16.4" evidence="3"/>
<evidence type="ECO:0000313" key="3">
    <source>
        <dbReference type="EMBL" id="TJZ60824.1"/>
    </source>
</evidence>
<dbReference type="PANTHER" id="PTHR30023">
    <property type="entry name" value="D-ALANYL-D-ALANINE CARBOXYPEPTIDASE"/>
    <property type="match status" value="1"/>
</dbReference>
<comment type="caution">
    <text evidence="3">The sequence shown here is derived from an EMBL/GenBank/DDBJ whole genome shotgun (WGS) entry which is preliminary data.</text>
</comment>
<dbReference type="GO" id="GO:0000270">
    <property type="term" value="P:peptidoglycan metabolic process"/>
    <property type="evidence" value="ECO:0007669"/>
    <property type="project" value="TreeGrafter"/>
</dbReference>
<dbReference type="Proteomes" id="UP000306808">
    <property type="component" value="Unassembled WGS sequence"/>
</dbReference>
<dbReference type="EMBL" id="SUME01000004">
    <property type="protein sequence ID" value="TJZ60824.1"/>
    <property type="molecule type" value="Genomic_DNA"/>
</dbReference>
<dbReference type="PRINTS" id="PR00922">
    <property type="entry name" value="DADACBPTASE3"/>
</dbReference>
<evidence type="ECO:0000313" key="4">
    <source>
        <dbReference type="Proteomes" id="UP000306808"/>
    </source>
</evidence>
<dbReference type="PANTHER" id="PTHR30023:SF0">
    <property type="entry name" value="PENICILLIN-SENSITIVE CARBOXYPEPTIDASE A"/>
    <property type="match status" value="1"/>
</dbReference>
<dbReference type="InterPro" id="IPR012338">
    <property type="entry name" value="Beta-lactam/transpept-like"/>
</dbReference>
<evidence type="ECO:0000256" key="2">
    <source>
        <dbReference type="ARBA" id="ARBA00022801"/>
    </source>
</evidence>
<dbReference type="SUPFAM" id="SSF56601">
    <property type="entry name" value="beta-lactamase/transpeptidase-like"/>
    <property type="match status" value="1"/>
</dbReference>
<name>A0A4U0PDR3_9SPHI</name>
<keyword evidence="3" id="KW-0645">Protease</keyword>
<dbReference type="Pfam" id="PF02113">
    <property type="entry name" value="Peptidase_S13"/>
    <property type="match status" value="1"/>
</dbReference>
<organism evidence="3 4">
    <name type="scientific">Sphingobacterium olei</name>
    <dbReference type="NCBI Taxonomy" id="2571155"/>
    <lineage>
        <taxon>Bacteria</taxon>
        <taxon>Pseudomonadati</taxon>
        <taxon>Bacteroidota</taxon>
        <taxon>Sphingobacteriia</taxon>
        <taxon>Sphingobacteriales</taxon>
        <taxon>Sphingobacteriaceae</taxon>
        <taxon>Sphingobacterium</taxon>
    </lineage>
</organism>